<evidence type="ECO:0000256" key="2">
    <source>
        <dbReference type="SAM" id="SignalP"/>
    </source>
</evidence>
<feature type="signal peptide" evidence="2">
    <location>
        <begin position="1"/>
        <end position="19"/>
    </location>
</feature>
<dbReference type="EMBL" id="WUBL01000041">
    <property type="protein sequence ID" value="KAF2969109.1"/>
    <property type="molecule type" value="Genomic_DNA"/>
</dbReference>
<feature type="compositionally biased region" description="Polar residues" evidence="1">
    <location>
        <begin position="102"/>
        <end position="115"/>
    </location>
</feature>
<organism evidence="3 4">
    <name type="scientific">Xylaria multiplex</name>
    <dbReference type="NCBI Taxonomy" id="323545"/>
    <lineage>
        <taxon>Eukaryota</taxon>
        <taxon>Fungi</taxon>
        <taxon>Dikarya</taxon>
        <taxon>Ascomycota</taxon>
        <taxon>Pezizomycotina</taxon>
        <taxon>Sordariomycetes</taxon>
        <taxon>Xylariomycetidae</taxon>
        <taxon>Xylariales</taxon>
        <taxon>Xylariaceae</taxon>
        <taxon>Xylaria</taxon>
    </lineage>
</organism>
<sequence>MIKLNILLAAAISVPGVIATIDHELSFFANLLKRQEPGSAAYSCHEACGQAITQARSSEDVCSDDVFLDDYNSCLKCAGPENTDIWKYYGGTLSGIGEGCGLSTTPEGSESNDGESTTPAGSTSTGPVATQTSSSVINTTTTPTQSTVTPSGSSTTLETSTPAANGTASTTGIVQVPNAGNALLSNSYQFYGVAALGSLFAIAY</sequence>
<dbReference type="InParanoid" id="A0A7C8IPP7"/>
<evidence type="ECO:0008006" key="5">
    <source>
        <dbReference type="Google" id="ProtNLM"/>
    </source>
</evidence>
<dbReference type="Proteomes" id="UP000481858">
    <property type="component" value="Unassembled WGS sequence"/>
</dbReference>
<evidence type="ECO:0000256" key="1">
    <source>
        <dbReference type="SAM" id="MobiDB-lite"/>
    </source>
</evidence>
<feature type="region of interest" description="Disordered" evidence="1">
    <location>
        <begin position="100"/>
        <end position="168"/>
    </location>
</feature>
<evidence type="ECO:0000313" key="4">
    <source>
        <dbReference type="Proteomes" id="UP000481858"/>
    </source>
</evidence>
<feature type="chain" id="PRO_5029020629" description="WSC domain-containing protein" evidence="2">
    <location>
        <begin position="20"/>
        <end position="204"/>
    </location>
</feature>
<keyword evidence="4" id="KW-1185">Reference proteome</keyword>
<dbReference type="OrthoDB" id="4160690at2759"/>
<evidence type="ECO:0000313" key="3">
    <source>
        <dbReference type="EMBL" id="KAF2969109.1"/>
    </source>
</evidence>
<proteinExistence type="predicted"/>
<comment type="caution">
    <text evidence="3">The sequence shown here is derived from an EMBL/GenBank/DDBJ whole genome shotgun (WGS) entry which is preliminary data.</text>
</comment>
<keyword evidence="2" id="KW-0732">Signal</keyword>
<reference evidence="3 4" key="1">
    <citation type="submission" date="2019-12" db="EMBL/GenBank/DDBJ databases">
        <title>Draft genome sequence of the ascomycete Xylaria multiplex DSM 110363.</title>
        <authorList>
            <person name="Buettner E."/>
            <person name="Kellner H."/>
        </authorList>
    </citation>
    <scope>NUCLEOTIDE SEQUENCE [LARGE SCALE GENOMIC DNA]</scope>
    <source>
        <strain evidence="3 4">DSM 110363</strain>
    </source>
</reference>
<accession>A0A7C8IPP7</accession>
<protein>
    <recommendedName>
        <fullName evidence="5">WSC domain-containing protein</fullName>
    </recommendedName>
</protein>
<name>A0A7C8IPP7_9PEZI</name>
<feature type="compositionally biased region" description="Polar residues" evidence="1">
    <location>
        <begin position="157"/>
        <end position="168"/>
    </location>
</feature>
<dbReference type="AlphaFoldDB" id="A0A7C8IPP7"/>
<gene>
    <name evidence="3" type="ORF">GQX73_g4450</name>
</gene>
<feature type="compositionally biased region" description="Low complexity" evidence="1">
    <location>
        <begin position="116"/>
        <end position="156"/>
    </location>
</feature>